<accession>A0ABN7KDV6</accession>
<dbReference type="InterPro" id="IPR028096">
    <property type="entry name" value="EfeO_Cupredoxin"/>
</dbReference>
<reference evidence="2 3" key="1">
    <citation type="submission" date="2021-02" db="EMBL/GenBank/DDBJ databases">
        <authorList>
            <person name="Han P."/>
        </authorList>
    </citation>
    <scope>NUCLEOTIDE SEQUENCE [LARGE SCALE GENOMIC DNA]</scope>
    <source>
        <strain evidence="2">Candidatus Nitrospira sp. ZN2</strain>
    </source>
</reference>
<evidence type="ECO:0000313" key="3">
    <source>
        <dbReference type="Proteomes" id="UP000675880"/>
    </source>
</evidence>
<keyword evidence="3" id="KW-1185">Reference proteome</keyword>
<sequence>MRVGLLSGRLGLLVSVIGVTVIGIAPIVAAESASPVPPLQVPVDMVDGLQRATVVLDSYSYTPHHLIVQAGKPVELFLTSITSITPHNFVLKNEAAGLSIERDVSAGKTVTVQFTPTKPGIYSFYCDKKLLFLPSHRDKGMEGTLEVR</sequence>
<name>A0ABN7KDV6_9BACT</name>
<dbReference type="Proteomes" id="UP000675880">
    <property type="component" value="Unassembled WGS sequence"/>
</dbReference>
<dbReference type="Gene3D" id="2.60.40.420">
    <property type="entry name" value="Cupredoxins - blue copper proteins"/>
    <property type="match status" value="1"/>
</dbReference>
<proteinExistence type="predicted"/>
<evidence type="ECO:0000259" key="1">
    <source>
        <dbReference type="Pfam" id="PF13473"/>
    </source>
</evidence>
<dbReference type="InterPro" id="IPR008972">
    <property type="entry name" value="Cupredoxin"/>
</dbReference>
<dbReference type="Pfam" id="PF13473">
    <property type="entry name" value="Cupredoxin_1"/>
    <property type="match status" value="1"/>
</dbReference>
<protein>
    <submittedName>
        <fullName evidence="2">Quinol oxidase</fullName>
    </submittedName>
</protein>
<organism evidence="2 3">
    <name type="scientific">Nitrospira defluvii</name>
    <dbReference type="NCBI Taxonomy" id="330214"/>
    <lineage>
        <taxon>Bacteria</taxon>
        <taxon>Pseudomonadati</taxon>
        <taxon>Nitrospirota</taxon>
        <taxon>Nitrospiria</taxon>
        <taxon>Nitrospirales</taxon>
        <taxon>Nitrospiraceae</taxon>
        <taxon>Nitrospira</taxon>
    </lineage>
</organism>
<dbReference type="EMBL" id="CAJNBJ010000001">
    <property type="protein sequence ID" value="CAE6687776.1"/>
    <property type="molecule type" value="Genomic_DNA"/>
</dbReference>
<dbReference type="SUPFAM" id="SSF49503">
    <property type="entry name" value="Cupredoxins"/>
    <property type="match status" value="1"/>
</dbReference>
<gene>
    <name evidence="2" type="ORF">NSPZN2_10058</name>
</gene>
<dbReference type="RefSeq" id="WP_213040009.1">
    <property type="nucleotide sequence ID" value="NZ_CAJNBJ010000001.1"/>
</dbReference>
<evidence type="ECO:0000313" key="2">
    <source>
        <dbReference type="EMBL" id="CAE6687776.1"/>
    </source>
</evidence>
<comment type="caution">
    <text evidence="2">The sequence shown here is derived from an EMBL/GenBank/DDBJ whole genome shotgun (WGS) entry which is preliminary data.</text>
</comment>
<feature type="domain" description="EfeO-type cupredoxin-like" evidence="1">
    <location>
        <begin position="50"/>
        <end position="127"/>
    </location>
</feature>